<keyword evidence="5" id="KW-1185">Reference proteome</keyword>
<dbReference type="PROSITE" id="PS50110">
    <property type="entry name" value="RESPONSE_REGULATORY"/>
    <property type="match status" value="1"/>
</dbReference>
<dbReference type="InterPro" id="IPR046947">
    <property type="entry name" value="LytR-like"/>
</dbReference>
<sequence length="247" mass="28957">MNKIKAIVVDDEANARENLRFLLNEFCKEVTVVSETSNVDEAVKEIKKHKPQLVFLDIEMPQKNGFQLLEEFPSIDFQVIFVTAYDKYAIRAFEVAALDYLLKPVDIERLQEAVKKVKKAIETVDYNQTKIEVLKANKKEIKKIAIPYKSDYAILDINDVLCIEADRMYSNLYTNDGKKYIIAKKLSHYENLLCKDKDFFRVHRSWIVNVHKIEVYSKKEKEVTLDTNYKVPVSKSYKESFEELFYA</sequence>
<evidence type="ECO:0000313" key="4">
    <source>
        <dbReference type="EMBL" id="CAL2104376.1"/>
    </source>
</evidence>
<evidence type="ECO:0000256" key="1">
    <source>
        <dbReference type="PROSITE-ProRule" id="PRU00169"/>
    </source>
</evidence>
<dbReference type="InterPro" id="IPR007492">
    <property type="entry name" value="LytTR_DNA-bd_dom"/>
</dbReference>
<feature type="domain" description="HTH LytTR-type" evidence="3">
    <location>
        <begin position="144"/>
        <end position="247"/>
    </location>
</feature>
<dbReference type="PANTHER" id="PTHR37299">
    <property type="entry name" value="TRANSCRIPTIONAL REGULATOR-RELATED"/>
    <property type="match status" value="1"/>
</dbReference>
<accession>A0ABP1F469</accession>
<dbReference type="PROSITE" id="PS50930">
    <property type="entry name" value="HTH_LYTTR"/>
    <property type="match status" value="1"/>
</dbReference>
<comment type="caution">
    <text evidence="4">The sequence shown here is derived from an EMBL/GenBank/DDBJ whole genome shotgun (WGS) entry which is preliminary data.</text>
</comment>
<keyword evidence="1" id="KW-0597">Phosphoprotein</keyword>
<dbReference type="SMART" id="SM00448">
    <property type="entry name" value="REC"/>
    <property type="match status" value="1"/>
</dbReference>
<evidence type="ECO:0000259" key="3">
    <source>
        <dbReference type="PROSITE" id="PS50930"/>
    </source>
</evidence>
<evidence type="ECO:0000259" key="2">
    <source>
        <dbReference type="PROSITE" id="PS50110"/>
    </source>
</evidence>
<dbReference type="Proteomes" id="UP001497527">
    <property type="component" value="Unassembled WGS sequence"/>
</dbReference>
<name>A0ABP1F469_9FLAO</name>
<feature type="domain" description="Response regulatory" evidence="2">
    <location>
        <begin position="5"/>
        <end position="118"/>
    </location>
</feature>
<dbReference type="PANTHER" id="PTHR37299:SF1">
    <property type="entry name" value="STAGE 0 SPORULATION PROTEIN A HOMOLOG"/>
    <property type="match status" value="1"/>
</dbReference>
<dbReference type="InterPro" id="IPR001789">
    <property type="entry name" value="Sig_transdc_resp-reg_receiver"/>
</dbReference>
<dbReference type="RefSeq" id="WP_348718696.1">
    <property type="nucleotide sequence ID" value="NZ_CAXJIO010000016.1"/>
</dbReference>
<organism evidence="4 5">
    <name type="scientific">Tenacibaculum polynesiense</name>
    <dbReference type="NCBI Taxonomy" id="3137857"/>
    <lineage>
        <taxon>Bacteria</taxon>
        <taxon>Pseudomonadati</taxon>
        <taxon>Bacteroidota</taxon>
        <taxon>Flavobacteriia</taxon>
        <taxon>Flavobacteriales</taxon>
        <taxon>Flavobacteriaceae</taxon>
        <taxon>Tenacibaculum</taxon>
    </lineage>
</organism>
<protein>
    <submittedName>
        <fullName evidence="4">Two-component system, LytTR family, response regulator</fullName>
    </submittedName>
</protein>
<reference evidence="4 5" key="1">
    <citation type="submission" date="2024-05" db="EMBL/GenBank/DDBJ databases">
        <authorList>
            <person name="Duchaud E."/>
        </authorList>
    </citation>
    <scope>NUCLEOTIDE SEQUENCE [LARGE SCALE GENOMIC DNA]</scope>
    <source>
        <strain evidence="4">Ena-SAMPLE-TAB-13-05-2024-13:56:06:370-140308</strain>
    </source>
</reference>
<feature type="modified residue" description="4-aspartylphosphate" evidence="1">
    <location>
        <position position="57"/>
    </location>
</feature>
<gene>
    <name evidence="4" type="ORF">T190423A01A_70069</name>
</gene>
<dbReference type="Gene3D" id="3.40.50.2300">
    <property type="match status" value="1"/>
</dbReference>
<dbReference type="Pfam" id="PF00072">
    <property type="entry name" value="Response_reg"/>
    <property type="match status" value="1"/>
</dbReference>
<dbReference type="Gene3D" id="2.40.50.1020">
    <property type="entry name" value="LytTr DNA-binding domain"/>
    <property type="match status" value="1"/>
</dbReference>
<dbReference type="SMART" id="SM00850">
    <property type="entry name" value="LytTR"/>
    <property type="match status" value="1"/>
</dbReference>
<proteinExistence type="predicted"/>
<dbReference type="InterPro" id="IPR011006">
    <property type="entry name" value="CheY-like_superfamily"/>
</dbReference>
<dbReference type="SUPFAM" id="SSF52172">
    <property type="entry name" value="CheY-like"/>
    <property type="match status" value="1"/>
</dbReference>
<dbReference type="EMBL" id="CAXJIO010000016">
    <property type="protein sequence ID" value="CAL2104376.1"/>
    <property type="molecule type" value="Genomic_DNA"/>
</dbReference>
<evidence type="ECO:0000313" key="5">
    <source>
        <dbReference type="Proteomes" id="UP001497527"/>
    </source>
</evidence>
<dbReference type="Pfam" id="PF04397">
    <property type="entry name" value="LytTR"/>
    <property type="match status" value="1"/>
</dbReference>